<dbReference type="EMBL" id="LGRX02029539">
    <property type="protein sequence ID" value="KAK3246717.1"/>
    <property type="molecule type" value="Genomic_DNA"/>
</dbReference>
<feature type="compositionally biased region" description="Basic and acidic residues" evidence="1">
    <location>
        <begin position="269"/>
        <end position="288"/>
    </location>
</feature>
<dbReference type="PANTHER" id="PTHR21055:SF3">
    <property type="entry name" value="PROTEIN PHOSPHATASE 1 REGULATORY SUBUNIT 36"/>
    <property type="match status" value="1"/>
</dbReference>
<organism evidence="2 3">
    <name type="scientific">Cymbomonas tetramitiformis</name>
    <dbReference type="NCBI Taxonomy" id="36881"/>
    <lineage>
        <taxon>Eukaryota</taxon>
        <taxon>Viridiplantae</taxon>
        <taxon>Chlorophyta</taxon>
        <taxon>Pyramimonadophyceae</taxon>
        <taxon>Pyramimonadales</taxon>
        <taxon>Pyramimonadaceae</taxon>
        <taxon>Cymbomonas</taxon>
    </lineage>
</organism>
<dbReference type="AlphaFoldDB" id="A0AAE0C3K9"/>
<dbReference type="PANTHER" id="PTHR21055">
    <property type="entry name" value="PROTEIN PHOSPHATASE 1 REGULATORY SUBUNIT 36"/>
    <property type="match status" value="1"/>
</dbReference>
<feature type="region of interest" description="Disordered" evidence="1">
    <location>
        <begin position="1"/>
        <end position="31"/>
    </location>
</feature>
<gene>
    <name evidence="2" type="ORF">CYMTET_43757</name>
</gene>
<evidence type="ECO:0000256" key="1">
    <source>
        <dbReference type="SAM" id="MobiDB-lite"/>
    </source>
</evidence>
<name>A0AAE0C3K9_9CHLO</name>
<evidence type="ECO:0000313" key="3">
    <source>
        <dbReference type="Proteomes" id="UP001190700"/>
    </source>
</evidence>
<dbReference type="Proteomes" id="UP001190700">
    <property type="component" value="Unassembled WGS sequence"/>
</dbReference>
<comment type="caution">
    <text evidence="2">The sequence shown here is derived from an EMBL/GenBank/DDBJ whole genome shotgun (WGS) entry which is preliminary data.</text>
</comment>
<reference evidence="2 3" key="1">
    <citation type="journal article" date="2015" name="Genome Biol. Evol.">
        <title>Comparative Genomics of a Bacterivorous Green Alga Reveals Evolutionary Causalities and Consequences of Phago-Mixotrophic Mode of Nutrition.</title>
        <authorList>
            <person name="Burns J.A."/>
            <person name="Paasch A."/>
            <person name="Narechania A."/>
            <person name="Kim E."/>
        </authorList>
    </citation>
    <scope>NUCLEOTIDE SEQUENCE [LARGE SCALE GENOMIC DNA]</scope>
    <source>
        <strain evidence="2 3">PLY_AMNH</strain>
    </source>
</reference>
<feature type="compositionally biased region" description="Basic and acidic residues" evidence="1">
    <location>
        <begin position="1"/>
        <end position="14"/>
    </location>
</feature>
<dbReference type="GO" id="GO:0019902">
    <property type="term" value="F:phosphatase binding"/>
    <property type="evidence" value="ECO:0007669"/>
    <property type="project" value="InterPro"/>
</dbReference>
<feature type="compositionally biased region" description="Basic and acidic residues" evidence="1">
    <location>
        <begin position="245"/>
        <end position="256"/>
    </location>
</feature>
<sequence>MEESAEKTARDSRKSFVKGRNGPASQSDSRFNLEQTKARVFKSFEDTAPSKFRQFYKSALMDRFLHTAILYFVARFQFQALQRRGKSGGTASPPKGDYNKMLEQQQREYETHLQDLAPIYAQIIMQESDYEHTQQDKLFFESLYEVTNQILQEAFAGQKKQSELEEELGRIFRTNQFNMASRRNKKRLNDSTLSIRELYQLKHEGDPALNSRILASLYPKKEANGSICSASASNSPIISKIIPSPREKLHGKEKSRAATPSKSGLGRESSYKGEKGDTSERKHDESRLHSAGTGMEEGGMENMGRSGLQSQAGSVTADMEED</sequence>
<dbReference type="Pfam" id="PF14895">
    <property type="entry name" value="PPPI_inhib"/>
    <property type="match status" value="1"/>
</dbReference>
<accession>A0AAE0C3K9</accession>
<proteinExistence type="predicted"/>
<protein>
    <submittedName>
        <fullName evidence="2">Uncharacterized protein</fullName>
    </submittedName>
</protein>
<dbReference type="InterPro" id="IPR026142">
    <property type="entry name" value="Pro_pase_1_reg_su_36"/>
</dbReference>
<evidence type="ECO:0000313" key="2">
    <source>
        <dbReference type="EMBL" id="KAK3246717.1"/>
    </source>
</evidence>
<keyword evidence="3" id="KW-1185">Reference proteome</keyword>
<feature type="region of interest" description="Disordered" evidence="1">
    <location>
        <begin position="243"/>
        <end position="322"/>
    </location>
</feature>